<organism evidence="1">
    <name type="scientific">Siphoviridae sp. ctTIi48</name>
    <dbReference type="NCBI Taxonomy" id="2827875"/>
    <lineage>
        <taxon>Viruses</taxon>
        <taxon>Duplodnaviria</taxon>
        <taxon>Heunggongvirae</taxon>
        <taxon>Uroviricota</taxon>
        <taxon>Caudoviricetes</taxon>
    </lineage>
</organism>
<dbReference type="EMBL" id="BK032851">
    <property type="protein sequence ID" value="DAF64138.1"/>
    <property type="molecule type" value="Genomic_DNA"/>
</dbReference>
<evidence type="ECO:0000313" key="1">
    <source>
        <dbReference type="EMBL" id="DAF64138.1"/>
    </source>
</evidence>
<proteinExistence type="predicted"/>
<accession>A0A8S5TML9</accession>
<sequence>MKWEKTQREQYSPIASFATVHLKYILKSLRVTIDFVALFFI</sequence>
<protein>
    <submittedName>
        <fullName evidence="1">Uncharacterized protein</fullName>
    </submittedName>
</protein>
<reference evidence="1" key="1">
    <citation type="journal article" date="2021" name="Proc. Natl. Acad. Sci. U.S.A.">
        <title>A Catalog of Tens of Thousands of Viruses from Human Metagenomes Reveals Hidden Associations with Chronic Diseases.</title>
        <authorList>
            <person name="Tisza M.J."/>
            <person name="Buck C.B."/>
        </authorList>
    </citation>
    <scope>NUCLEOTIDE SEQUENCE</scope>
    <source>
        <strain evidence="1">CtTIi48</strain>
    </source>
</reference>
<name>A0A8S5TML9_9CAUD</name>